<evidence type="ECO:0000256" key="5">
    <source>
        <dbReference type="ARBA" id="ARBA00022741"/>
    </source>
</evidence>
<organism evidence="10 11">
    <name type="scientific">Weizmannia acidilactici</name>
    <dbReference type="NCBI Taxonomy" id="2607726"/>
    <lineage>
        <taxon>Bacteria</taxon>
        <taxon>Bacillati</taxon>
        <taxon>Bacillota</taxon>
        <taxon>Bacilli</taxon>
        <taxon>Bacillales</taxon>
        <taxon>Bacillaceae</taxon>
        <taxon>Heyndrickxia</taxon>
    </lineage>
</organism>
<comment type="similarity">
    <text evidence="8">Belongs to the tRNA(Ile)-lysidine synthase family.</text>
</comment>
<evidence type="ECO:0000256" key="6">
    <source>
        <dbReference type="ARBA" id="ARBA00022840"/>
    </source>
</evidence>
<dbReference type="GO" id="GO:0006400">
    <property type="term" value="P:tRNA modification"/>
    <property type="evidence" value="ECO:0007669"/>
    <property type="project" value="UniProtKB-UniRule"/>
</dbReference>
<evidence type="ECO:0000256" key="2">
    <source>
        <dbReference type="ARBA" id="ARBA00022490"/>
    </source>
</evidence>
<dbReference type="InterPro" id="IPR011063">
    <property type="entry name" value="TilS/TtcA_N"/>
</dbReference>
<evidence type="ECO:0000256" key="4">
    <source>
        <dbReference type="ARBA" id="ARBA00022694"/>
    </source>
</evidence>
<name>A0A5J4JLG2_9BACI</name>
<dbReference type="PANTHER" id="PTHR43033">
    <property type="entry name" value="TRNA(ILE)-LYSIDINE SYNTHASE-RELATED"/>
    <property type="match status" value="1"/>
</dbReference>
<dbReference type="SUPFAM" id="SSF82829">
    <property type="entry name" value="MesJ substrate recognition domain-like"/>
    <property type="match status" value="1"/>
</dbReference>
<keyword evidence="11" id="KW-1185">Reference proteome</keyword>
<evidence type="ECO:0000256" key="7">
    <source>
        <dbReference type="ARBA" id="ARBA00048539"/>
    </source>
</evidence>
<keyword evidence="5 8" id="KW-0547">Nucleotide-binding</keyword>
<dbReference type="InterPro" id="IPR012094">
    <property type="entry name" value="tRNA_Ile_lys_synt"/>
</dbReference>
<evidence type="ECO:0000256" key="3">
    <source>
        <dbReference type="ARBA" id="ARBA00022598"/>
    </source>
</evidence>
<evidence type="ECO:0000259" key="9">
    <source>
        <dbReference type="SMART" id="SM00977"/>
    </source>
</evidence>
<sequence length="479" mass="54638">MLPFEEEVSNFIKKHRLIEKGDHLLVAVSGGPDSLALLHFLATRSERFHAKITAAHIDHMIRGEASYNDLLFVESFCKTLQIGCETARIPILEKMKEEGLGLEETARKYRYGFLAETMGKIKANKVVFGHHGDDQIETVLMRLTRGTGGKGRAGIPFRRPFAKGEIIRPLLGTTKKEIESYCLHYRLKPRTDASNESPAYTRNRFRSVVLPFLKEENPQVHAHFQRFSEELLEDEAFLYGLAQEKIQEALAVEGRSCTLDIPKFKRMPLPLQRRGIHLILKYLYNSDLKNITAIHTDAIIKLAGSPHPSGRVDLPGGVKAVRDYGRCIFAFREPAAGITTYQYDLDEGMEIDLPNGYTIRLEKQEISYSYLPKNMLLLHVNDISLPLIVRTRKPGDRIEVKGLDGSKKVKDIFIDEKISKPERDIWPVVTDSNGTILWLPNLKKSRFEPNHVLPHETYYIVHYCKQTTSRGQSRDEPGY</sequence>
<evidence type="ECO:0000256" key="1">
    <source>
        <dbReference type="ARBA" id="ARBA00004496"/>
    </source>
</evidence>
<dbReference type="SUPFAM" id="SSF52402">
    <property type="entry name" value="Adenine nucleotide alpha hydrolases-like"/>
    <property type="match status" value="1"/>
</dbReference>
<dbReference type="Proteomes" id="UP000391919">
    <property type="component" value="Unassembled WGS sequence"/>
</dbReference>
<dbReference type="SMART" id="SM00977">
    <property type="entry name" value="TilS_C"/>
    <property type="match status" value="1"/>
</dbReference>
<dbReference type="EC" id="6.3.4.19" evidence="8"/>
<dbReference type="Pfam" id="PF11734">
    <property type="entry name" value="TilS_C"/>
    <property type="match status" value="1"/>
</dbReference>
<dbReference type="CDD" id="cd01992">
    <property type="entry name" value="TilS_N"/>
    <property type="match status" value="1"/>
</dbReference>
<dbReference type="GO" id="GO:0032267">
    <property type="term" value="F:tRNA(Ile)-lysidine synthase activity"/>
    <property type="evidence" value="ECO:0007669"/>
    <property type="project" value="UniProtKB-EC"/>
</dbReference>
<dbReference type="Gene3D" id="3.40.50.620">
    <property type="entry name" value="HUPs"/>
    <property type="match status" value="1"/>
</dbReference>
<dbReference type="GO" id="GO:0005524">
    <property type="term" value="F:ATP binding"/>
    <property type="evidence" value="ECO:0007669"/>
    <property type="project" value="UniProtKB-UniRule"/>
</dbReference>
<evidence type="ECO:0000313" key="10">
    <source>
        <dbReference type="EMBL" id="GER71227.1"/>
    </source>
</evidence>
<evidence type="ECO:0000313" key="11">
    <source>
        <dbReference type="Proteomes" id="UP000391919"/>
    </source>
</evidence>
<dbReference type="Pfam" id="PF09179">
    <property type="entry name" value="TilS"/>
    <property type="match status" value="1"/>
</dbReference>
<gene>
    <name evidence="8 10" type="primary">tilS</name>
    <name evidence="10" type="ORF">BpJC7_25300</name>
</gene>
<keyword evidence="6 8" id="KW-0067">ATP-binding</keyword>
<dbReference type="Pfam" id="PF01171">
    <property type="entry name" value="ATP_bind_3"/>
    <property type="match status" value="1"/>
</dbReference>
<dbReference type="InterPro" id="IPR015262">
    <property type="entry name" value="tRNA_Ile_lys_synt_subst-bd"/>
</dbReference>
<dbReference type="GO" id="GO:0005737">
    <property type="term" value="C:cytoplasm"/>
    <property type="evidence" value="ECO:0007669"/>
    <property type="project" value="UniProtKB-SubCell"/>
</dbReference>
<comment type="subcellular location">
    <subcellularLocation>
        <location evidence="1 8">Cytoplasm</location>
    </subcellularLocation>
</comment>
<dbReference type="NCBIfam" id="TIGR02433">
    <property type="entry name" value="lysidine_TilS_C"/>
    <property type="match status" value="1"/>
</dbReference>
<dbReference type="EMBL" id="BKZQ01000040">
    <property type="protein sequence ID" value="GER71227.1"/>
    <property type="molecule type" value="Genomic_DNA"/>
</dbReference>
<dbReference type="RefSeq" id="WP_151681537.1">
    <property type="nucleotide sequence ID" value="NZ_BKZP01000022.1"/>
</dbReference>
<dbReference type="Gene3D" id="3.30.465.60">
    <property type="match status" value="1"/>
</dbReference>
<dbReference type="SUPFAM" id="SSF56037">
    <property type="entry name" value="PheT/TilS domain"/>
    <property type="match status" value="1"/>
</dbReference>
<feature type="binding site" evidence="8">
    <location>
        <begin position="29"/>
        <end position="34"/>
    </location>
    <ligand>
        <name>ATP</name>
        <dbReference type="ChEBI" id="CHEBI:30616"/>
    </ligand>
</feature>
<dbReference type="InterPro" id="IPR014729">
    <property type="entry name" value="Rossmann-like_a/b/a_fold"/>
</dbReference>
<protein>
    <recommendedName>
        <fullName evidence="8">tRNA(Ile)-lysidine synthase</fullName>
        <ecNumber evidence="8">6.3.4.19</ecNumber>
    </recommendedName>
    <alternativeName>
        <fullName evidence="8">tRNA(Ile)-2-lysyl-cytidine synthase</fullName>
    </alternativeName>
    <alternativeName>
        <fullName evidence="8">tRNA(Ile)-lysidine synthetase</fullName>
    </alternativeName>
</protein>
<keyword evidence="2 8" id="KW-0963">Cytoplasm</keyword>
<comment type="domain">
    <text evidence="8">The N-terminal region contains the highly conserved SGGXDS motif, predicted to be a P-loop motif involved in ATP binding.</text>
</comment>
<accession>A0A5J4JLG2</accession>
<comment type="caution">
    <text evidence="10">The sequence shown here is derived from an EMBL/GenBank/DDBJ whole genome shotgun (WGS) entry which is preliminary data.</text>
</comment>
<dbReference type="HAMAP" id="MF_01161">
    <property type="entry name" value="tRNA_Ile_lys_synt"/>
    <property type="match status" value="1"/>
</dbReference>
<proteinExistence type="inferred from homology"/>
<keyword evidence="4 8" id="KW-0819">tRNA processing</keyword>
<dbReference type="InterPro" id="IPR012795">
    <property type="entry name" value="tRNA_Ile_lys_synt_N"/>
</dbReference>
<dbReference type="PANTHER" id="PTHR43033:SF1">
    <property type="entry name" value="TRNA(ILE)-LYSIDINE SYNTHASE-RELATED"/>
    <property type="match status" value="1"/>
</dbReference>
<feature type="domain" description="Lysidine-tRNA(Ile) synthetase C-terminal" evidence="9">
    <location>
        <begin position="387"/>
        <end position="455"/>
    </location>
</feature>
<dbReference type="InterPro" id="IPR012796">
    <property type="entry name" value="Lysidine-tRNA-synth_C"/>
</dbReference>
<keyword evidence="3 8" id="KW-0436">Ligase</keyword>
<comment type="function">
    <text evidence="8">Ligates lysine onto the cytidine present at position 34 of the AUA codon-specific tRNA(Ile) that contains the anticodon CAU, in an ATP-dependent manner. Cytidine is converted to lysidine, thus changing the amino acid specificity of the tRNA from methionine to isoleucine.</text>
</comment>
<dbReference type="NCBIfam" id="TIGR02432">
    <property type="entry name" value="lysidine_TilS_N"/>
    <property type="match status" value="1"/>
</dbReference>
<evidence type="ECO:0000256" key="8">
    <source>
        <dbReference type="HAMAP-Rule" id="MF_01161"/>
    </source>
</evidence>
<comment type="catalytic activity">
    <reaction evidence="7 8">
        <text>cytidine(34) in tRNA(Ile2) + L-lysine + ATP = lysidine(34) in tRNA(Ile2) + AMP + diphosphate + H(+)</text>
        <dbReference type="Rhea" id="RHEA:43744"/>
        <dbReference type="Rhea" id="RHEA-COMP:10625"/>
        <dbReference type="Rhea" id="RHEA-COMP:10670"/>
        <dbReference type="ChEBI" id="CHEBI:15378"/>
        <dbReference type="ChEBI" id="CHEBI:30616"/>
        <dbReference type="ChEBI" id="CHEBI:32551"/>
        <dbReference type="ChEBI" id="CHEBI:33019"/>
        <dbReference type="ChEBI" id="CHEBI:82748"/>
        <dbReference type="ChEBI" id="CHEBI:83665"/>
        <dbReference type="ChEBI" id="CHEBI:456215"/>
        <dbReference type="EC" id="6.3.4.19"/>
    </reaction>
</comment>
<dbReference type="AlphaFoldDB" id="A0A5J4JLG2"/>
<reference evidence="10 11" key="1">
    <citation type="submission" date="2019-09" db="EMBL/GenBank/DDBJ databases">
        <title>Draft genome sequence of Bacillus sp. JC-7.</title>
        <authorList>
            <person name="Tanaka N."/>
            <person name="Shiwa Y."/>
            <person name="Fujita N."/>
            <person name="Tanasupawat S."/>
        </authorList>
    </citation>
    <scope>NUCLEOTIDE SEQUENCE [LARGE SCALE GENOMIC DNA]</scope>
    <source>
        <strain evidence="10 11">JC-7</strain>
    </source>
</reference>